<proteinExistence type="predicted"/>
<sequence length="483" mass="58304">MKIYIFVLCSFYMISNIECFFDNVYFNNIELVNLCFENVKESFRELYRDTKENTFVIHHDLSSERRNYLVLIDSDLIRIIYCNGTKFSKSAIKTVNFKKPSSYYDIVFFIVKKLKELHGDSSLIEAHFMIEKKIYSREEEFKEQVENFSQIFANLPSNEFLIKGVHKYFKNYISKRYVERERRGGDYSWISLIKGNAKLITNINESFKKKLNEKLKETVKNFEDVKFRELSERYNIGKCTSIEEERNLFMFYLCSSYFEYLHGNKMSQNSDLYFKKSIARLFIFISSKRLFKDYLINKTLVNKDFRERIIKALEGAIKVVKSKFYYKKEDIKDGDKGIDIYENIMFIRNFSFCLDVVSLYEIVDTLVLDLNSLSKVVMSKGEYFDHDNSLTYRSDRNHDMEISWRVWLKSYFEYTETNEIVDDNWANLWVKYDIKDFDILKDICYGELIYESFDSSYCKYSSSFVDLMEFIYLERRRMFYNYY</sequence>
<organism evidence="1 2">
    <name type="scientific">Nosema granulosis</name>
    <dbReference type="NCBI Taxonomy" id="83296"/>
    <lineage>
        <taxon>Eukaryota</taxon>
        <taxon>Fungi</taxon>
        <taxon>Fungi incertae sedis</taxon>
        <taxon>Microsporidia</taxon>
        <taxon>Nosematidae</taxon>
        <taxon>Nosema</taxon>
    </lineage>
</organism>
<dbReference type="Proteomes" id="UP000740883">
    <property type="component" value="Unassembled WGS sequence"/>
</dbReference>
<evidence type="ECO:0000313" key="2">
    <source>
        <dbReference type="Proteomes" id="UP000740883"/>
    </source>
</evidence>
<dbReference type="EMBL" id="SBJO01000252">
    <property type="protein sequence ID" value="KAF9761858.1"/>
    <property type="molecule type" value="Genomic_DNA"/>
</dbReference>
<comment type="caution">
    <text evidence="1">The sequence shown here is derived from an EMBL/GenBank/DDBJ whole genome shotgun (WGS) entry which is preliminary data.</text>
</comment>
<gene>
    <name evidence="1" type="ORF">NGRA_2373</name>
</gene>
<accession>A0A9P6GXL3</accession>
<dbReference type="AlphaFoldDB" id="A0A9P6GXL3"/>
<protein>
    <submittedName>
        <fullName evidence="1">Uncharacterized protein</fullName>
    </submittedName>
</protein>
<name>A0A9P6GXL3_9MICR</name>
<keyword evidence="2" id="KW-1185">Reference proteome</keyword>
<reference evidence="1 2" key="1">
    <citation type="journal article" date="2020" name="Genome Biol. Evol.">
        <title>Comparative genomics of strictly vertically transmitted, feminizing microsporidia endosymbionts of amphipod crustaceans.</title>
        <authorList>
            <person name="Cormier A."/>
            <person name="Chebbi M.A."/>
            <person name="Giraud I."/>
            <person name="Wattier R."/>
            <person name="Teixeira M."/>
            <person name="Gilbert C."/>
            <person name="Rigaud T."/>
            <person name="Cordaux R."/>
        </authorList>
    </citation>
    <scope>NUCLEOTIDE SEQUENCE [LARGE SCALE GENOMIC DNA]</scope>
    <source>
        <strain evidence="1 2">Ou3-Ou53</strain>
    </source>
</reference>
<evidence type="ECO:0000313" key="1">
    <source>
        <dbReference type="EMBL" id="KAF9761858.1"/>
    </source>
</evidence>